<dbReference type="Proteomes" id="UP001205998">
    <property type="component" value="Unassembled WGS sequence"/>
</dbReference>
<dbReference type="SUPFAM" id="SSF88723">
    <property type="entry name" value="PIN domain-like"/>
    <property type="match status" value="1"/>
</dbReference>
<dbReference type="Gene3D" id="3.40.50.1010">
    <property type="entry name" value="5'-nuclease"/>
    <property type="match status" value="1"/>
</dbReference>
<dbReference type="AlphaFoldDB" id="A0AAD5A887"/>
<comment type="caution">
    <text evidence="2">The sequence shown here is derived from an EMBL/GenBank/DDBJ whole genome shotgun (WGS) entry which is preliminary data.</text>
</comment>
<dbReference type="PANTHER" id="PTHR15665">
    <property type="entry name" value="ASTEROID PROTEIN"/>
    <property type="match status" value="1"/>
</dbReference>
<keyword evidence="3" id="KW-1185">Reference proteome</keyword>
<dbReference type="PANTHER" id="PTHR15665:SF1">
    <property type="entry name" value="PROTEIN ASTEROID HOMOLOG 1"/>
    <property type="match status" value="1"/>
</dbReference>
<gene>
    <name evidence="2" type="ORF">C0J50_0511</name>
</gene>
<comment type="similarity">
    <text evidence="1">Belongs to the asteroid family.</text>
</comment>
<reference evidence="2" key="1">
    <citation type="submission" date="2018-07" db="EMBL/GenBank/DDBJ databases">
        <title>Comparative genomics of catfishes provides insights into carnivory and benthic adaptation.</title>
        <authorList>
            <person name="Zhang Y."/>
            <person name="Wang D."/>
            <person name="Peng Z."/>
            <person name="Zheng S."/>
            <person name="Shao F."/>
            <person name="Tao W."/>
        </authorList>
    </citation>
    <scope>NUCLEOTIDE SEQUENCE</scope>
    <source>
        <strain evidence="2">Chongqing</strain>
    </source>
</reference>
<organism evidence="2 3">
    <name type="scientific">Silurus asotus</name>
    <name type="common">Amur catfish</name>
    <name type="synonym">Parasilurus asotus</name>
    <dbReference type="NCBI Taxonomy" id="30991"/>
    <lineage>
        <taxon>Eukaryota</taxon>
        <taxon>Metazoa</taxon>
        <taxon>Chordata</taxon>
        <taxon>Craniata</taxon>
        <taxon>Vertebrata</taxon>
        <taxon>Euteleostomi</taxon>
        <taxon>Actinopterygii</taxon>
        <taxon>Neopterygii</taxon>
        <taxon>Teleostei</taxon>
        <taxon>Ostariophysi</taxon>
        <taxon>Siluriformes</taxon>
        <taxon>Siluridae</taxon>
        <taxon>Silurus</taxon>
    </lineage>
</organism>
<accession>A0AAD5A887</accession>
<dbReference type="InterPro" id="IPR029060">
    <property type="entry name" value="PIN-like_dom_sf"/>
</dbReference>
<proteinExistence type="inferred from homology"/>
<name>A0AAD5A887_SILAS</name>
<evidence type="ECO:0000256" key="1">
    <source>
        <dbReference type="ARBA" id="ARBA00007398"/>
    </source>
</evidence>
<dbReference type="EMBL" id="MU564352">
    <property type="protein sequence ID" value="KAI5611843.1"/>
    <property type="molecule type" value="Genomic_DNA"/>
</dbReference>
<evidence type="ECO:0000313" key="3">
    <source>
        <dbReference type="Proteomes" id="UP001205998"/>
    </source>
</evidence>
<evidence type="ECO:0000313" key="2">
    <source>
        <dbReference type="EMBL" id="KAI5611843.1"/>
    </source>
</evidence>
<sequence length="723" mass="81856">MGVHGLHGYIRSNTEFLKTRCFRESKLIIDGSSLFLFLYQGFHMDQAHGGDYAEFEKMIKQFFKNLSICNIEPYVLLNGGDDLRGKKLERKKTNRQKVIIKADRLSKGCSGEVLPILLKNVFKQVLRKLGVPFIQCLAQATCEAAALASEWNCPVLSNNSDFYIFIIKSGFLPLSHFQWRKLSLLRGKTKMFIPTKSYHVLNLCSAFNRMNKYHLPLFAIILGTNHTKLDKSELPNFAKFSTRPGGNAQIDGVLMWLSRFPSPKEAIPALLSPLGKNRKSATIRSAIYQGMAEYRLNPSSIAQFFISGEPQGRTPGPLEKLPDWSLKPLAEGKLASTVIDVLTLQRVMLNFQVEDFALSSSNETSRPIRQVMYGVLLCTRWQKVGKRSRSSGEEPEHSVEEFDRTGTMLTSSMVPAVLPQCVATNLHLDSLWETPESLRLQILLDALGVSPLFNLHLIPANLQLASYVTGFWLKHAQPEPKAEMFWALLVGLVYGHLCREHPTAVGFWLKHAQPEPKAEMFWALLVGLVYGHLCREHPTAVEAGLVISRMKVLQDLKGQVMLDLDLAHNYSQWQSCLKYSFALNQLLNHPVPEPELSWLYSGSLVHTVADELMRGAEPETLLTGASVAVDLYRNLQAAVERELDDAFIMRMRTRAGPGQRRHRNRNDPADELNTVFKHLVADDEEDDDGDKIYEETCSVRTRHVSRAHIQDPRAKKYERVKWC</sequence>
<dbReference type="InterPro" id="IPR026832">
    <property type="entry name" value="Asteroid"/>
</dbReference>
<protein>
    <submittedName>
        <fullName evidence="2">Protein asteroid-like 1</fullName>
    </submittedName>
</protein>